<organism evidence="16 17">
    <name type="scientific">Pichia kluyveri</name>
    <name type="common">Yeast</name>
    <dbReference type="NCBI Taxonomy" id="36015"/>
    <lineage>
        <taxon>Eukaryota</taxon>
        <taxon>Fungi</taxon>
        <taxon>Dikarya</taxon>
        <taxon>Ascomycota</taxon>
        <taxon>Saccharomycotina</taxon>
        <taxon>Pichiomycetes</taxon>
        <taxon>Pichiales</taxon>
        <taxon>Pichiaceae</taxon>
        <taxon>Pichia</taxon>
    </lineage>
</organism>
<feature type="transmembrane region" description="Helical" evidence="14">
    <location>
        <begin position="574"/>
        <end position="595"/>
    </location>
</feature>
<dbReference type="Gene3D" id="2.80.10.50">
    <property type="match status" value="1"/>
</dbReference>
<dbReference type="GO" id="GO:0004169">
    <property type="term" value="F:dolichyl-phosphate-mannose-protein mannosyltransferase activity"/>
    <property type="evidence" value="ECO:0007669"/>
    <property type="project" value="UniProtKB-UniRule"/>
</dbReference>
<evidence type="ECO:0000256" key="12">
    <source>
        <dbReference type="ARBA" id="ARBA00045085"/>
    </source>
</evidence>
<dbReference type="InterPro" id="IPR036300">
    <property type="entry name" value="MIR_dom_sf"/>
</dbReference>
<dbReference type="EC" id="2.4.1.109" evidence="4 14"/>
<dbReference type="InterPro" id="IPR016093">
    <property type="entry name" value="MIR_motif"/>
</dbReference>
<evidence type="ECO:0000256" key="1">
    <source>
        <dbReference type="ARBA" id="ARBA00004477"/>
    </source>
</evidence>
<dbReference type="SMART" id="SM00472">
    <property type="entry name" value="MIR"/>
    <property type="match status" value="3"/>
</dbReference>
<keyword evidence="8" id="KW-0677">Repeat</keyword>
<comment type="caution">
    <text evidence="16">The sequence shown here is derived from an EMBL/GenBank/DDBJ whole genome shotgun (WGS) entry which is preliminary data.</text>
</comment>
<feature type="transmembrane region" description="Helical" evidence="14">
    <location>
        <begin position="109"/>
        <end position="135"/>
    </location>
</feature>
<dbReference type="EMBL" id="BTGB01000009">
    <property type="protein sequence ID" value="GMM48541.1"/>
    <property type="molecule type" value="Genomic_DNA"/>
</dbReference>
<evidence type="ECO:0000256" key="5">
    <source>
        <dbReference type="ARBA" id="ARBA00022676"/>
    </source>
</evidence>
<accession>A0AAV5RAF9</accession>
<name>A0AAV5RAF9_PICKL</name>
<keyword evidence="10 14" id="KW-1133">Transmembrane helix</keyword>
<evidence type="ECO:0000256" key="3">
    <source>
        <dbReference type="ARBA" id="ARBA00007222"/>
    </source>
</evidence>
<evidence type="ECO:0000313" key="17">
    <source>
        <dbReference type="Proteomes" id="UP001378960"/>
    </source>
</evidence>
<comment type="catalytic activity">
    <reaction evidence="12 14">
        <text>a di-trans,poly-cis-dolichyl beta-D-mannosyl phosphate + L-threonyl-[protein] = 3-O-(alpha-D-mannosyl)-L-threonyl-[protein] + a di-trans,poly-cis-dolichyl phosphate + H(+)</text>
        <dbReference type="Rhea" id="RHEA:53396"/>
        <dbReference type="Rhea" id="RHEA-COMP:11060"/>
        <dbReference type="Rhea" id="RHEA-COMP:13547"/>
        <dbReference type="Rhea" id="RHEA-COMP:19498"/>
        <dbReference type="Rhea" id="RHEA-COMP:19501"/>
        <dbReference type="ChEBI" id="CHEBI:15378"/>
        <dbReference type="ChEBI" id="CHEBI:30013"/>
        <dbReference type="ChEBI" id="CHEBI:57683"/>
        <dbReference type="ChEBI" id="CHEBI:58211"/>
        <dbReference type="ChEBI" id="CHEBI:137323"/>
        <dbReference type="EC" id="2.4.1.109"/>
    </reaction>
</comment>
<dbReference type="PROSITE" id="PS50919">
    <property type="entry name" value="MIR"/>
    <property type="match status" value="3"/>
</dbReference>
<keyword evidence="17" id="KW-1185">Reference proteome</keyword>
<keyword evidence="5 14" id="KW-0328">Glycosyltransferase</keyword>
<evidence type="ECO:0000256" key="13">
    <source>
        <dbReference type="ARBA" id="ARBA00045102"/>
    </source>
</evidence>
<dbReference type="Pfam" id="PF02366">
    <property type="entry name" value="PMT"/>
    <property type="match status" value="1"/>
</dbReference>
<feature type="domain" description="MIR" evidence="15">
    <location>
        <begin position="431"/>
        <end position="495"/>
    </location>
</feature>
<comment type="pathway">
    <text evidence="2 14">Protein modification; protein glycosylation.</text>
</comment>
<proteinExistence type="inferred from homology"/>
<evidence type="ECO:0000259" key="15">
    <source>
        <dbReference type="PROSITE" id="PS50919"/>
    </source>
</evidence>
<evidence type="ECO:0000256" key="8">
    <source>
        <dbReference type="ARBA" id="ARBA00022737"/>
    </source>
</evidence>
<keyword evidence="6 14" id="KW-0808">Transferase</keyword>
<evidence type="ECO:0000256" key="7">
    <source>
        <dbReference type="ARBA" id="ARBA00022692"/>
    </source>
</evidence>
<evidence type="ECO:0000256" key="11">
    <source>
        <dbReference type="ARBA" id="ARBA00023136"/>
    </source>
</evidence>
<evidence type="ECO:0000313" key="16">
    <source>
        <dbReference type="EMBL" id="GMM48541.1"/>
    </source>
</evidence>
<keyword evidence="7 14" id="KW-0812">Transmembrane</keyword>
<dbReference type="PANTHER" id="PTHR10050">
    <property type="entry name" value="DOLICHYL-PHOSPHATE-MANNOSE--PROTEIN MANNOSYLTRANSFERASE"/>
    <property type="match status" value="1"/>
</dbReference>
<comment type="similarity">
    <text evidence="3 14">Belongs to the glycosyltransferase 39 family.</text>
</comment>
<evidence type="ECO:0000256" key="9">
    <source>
        <dbReference type="ARBA" id="ARBA00022824"/>
    </source>
</evidence>
<feature type="transmembrane region" description="Helical" evidence="14">
    <location>
        <begin position="674"/>
        <end position="695"/>
    </location>
</feature>
<evidence type="ECO:0000256" key="14">
    <source>
        <dbReference type="RuleBase" id="RU367007"/>
    </source>
</evidence>
<dbReference type="InterPro" id="IPR027005">
    <property type="entry name" value="PMT-like"/>
</dbReference>
<feature type="domain" description="MIR" evidence="15">
    <location>
        <begin position="352"/>
        <end position="408"/>
    </location>
</feature>
<keyword evidence="9 14" id="KW-0256">Endoplasmic reticulum</keyword>
<dbReference type="InterPro" id="IPR032421">
    <property type="entry name" value="PMT_4TMC"/>
</dbReference>
<dbReference type="GO" id="GO:0005789">
    <property type="term" value="C:endoplasmic reticulum membrane"/>
    <property type="evidence" value="ECO:0007669"/>
    <property type="project" value="UniProtKB-SubCell"/>
</dbReference>
<dbReference type="SUPFAM" id="SSF82109">
    <property type="entry name" value="MIR domain"/>
    <property type="match status" value="1"/>
</dbReference>
<dbReference type="AlphaFoldDB" id="A0AAV5RAF9"/>
<dbReference type="Proteomes" id="UP001378960">
    <property type="component" value="Unassembled WGS sequence"/>
</dbReference>
<feature type="transmembrane region" description="Helical" evidence="14">
    <location>
        <begin position="642"/>
        <end position="662"/>
    </location>
</feature>
<dbReference type="Pfam" id="PF02815">
    <property type="entry name" value="MIR"/>
    <property type="match status" value="1"/>
</dbReference>
<keyword evidence="11 14" id="KW-0472">Membrane</keyword>
<dbReference type="Pfam" id="PF16192">
    <property type="entry name" value="PMT_4TMC"/>
    <property type="match status" value="1"/>
</dbReference>
<feature type="transmembrane region" description="Helical" evidence="14">
    <location>
        <begin position="141"/>
        <end position="165"/>
    </location>
</feature>
<dbReference type="InterPro" id="IPR003342">
    <property type="entry name" value="ArnT-like_N"/>
</dbReference>
<evidence type="ECO:0000256" key="2">
    <source>
        <dbReference type="ARBA" id="ARBA00004922"/>
    </source>
</evidence>
<protein>
    <recommendedName>
        <fullName evidence="4 14">Dolichyl-phosphate-mannose--protein mannosyltransferase</fullName>
        <ecNumber evidence="4 14">2.4.1.109</ecNumber>
    </recommendedName>
</protein>
<feature type="transmembrane region" description="Helical" evidence="14">
    <location>
        <begin position="185"/>
        <end position="215"/>
    </location>
</feature>
<sequence>MHWATKVTPLVLFTALSIYLRHYKIGDNHSIIWDEAHFAKFGSYYNKHTFYHDVHPPLGKMLCGLSEWIVGFNTSNSNIRDYEFKSGSQYPDEINYYGMRVFQVIFSSLIIPVVWDTCLTINYSLLTSILITLLICLESSFIVLGKFVLLDSFLLFFMATTFWCLTKINKLKFKEGKSFQCDVWFILLGISIGCVCSIKWVGLFFTSVVGLYTIFDLWIKFWDVKFSYIEYFKFWIRRIVSLIIVPSLLYILFFKIHLDLLYLPGDGSGSMNTLFQANLRQTDIVPQPRFVQLNDIITLRSQGMNSNLLHSHGHIYPSGSRQHQITTYGFKDSNNNWRLLNSYSNDNSITVSKFLRNGDIINLQHIHTGGKLHSHPINGHISKNFYEVSGYGDGTFGDSNDNWVVEIISQLHSSNSKYSDINELPGNDLFENYIHPVSTTFRLRHEKLGCYLGTTGKSYPTWGFQQGEVVCLSAPNLDSLSLYWDTAANWNIESVIESKLPVDNDYSYPKSNFFKNFIQLQRSMAASNNALTPDPSKNDNIASSWWEWPLMKSGIRMSSWSAGVRKYYMFGNPLIIWATTINIPIFIYLLFSILIKWRNQTLSIDEYSFWKIFITAIIPLLGYIFNYLPFIIMGRVTYYHHYIPSLFFAIFMVGFSIDYLTIRLSAMLKKLIYLALYLIIITSFLLFSPTCLGMIGPSTNFSYLSWFPTWEIGNYQPFTDSVHSFILNIKKSIEEVFISHFY</sequence>
<evidence type="ECO:0000256" key="4">
    <source>
        <dbReference type="ARBA" id="ARBA00012839"/>
    </source>
</evidence>
<evidence type="ECO:0000256" key="6">
    <source>
        <dbReference type="ARBA" id="ARBA00022679"/>
    </source>
</evidence>
<feature type="transmembrane region" description="Helical" evidence="14">
    <location>
        <begin position="607"/>
        <end position="630"/>
    </location>
</feature>
<gene>
    <name evidence="16" type="ORF">DAPK24_051390</name>
</gene>
<comment type="subcellular location">
    <subcellularLocation>
        <location evidence="1 14">Endoplasmic reticulum membrane</location>
        <topology evidence="1 14">Multi-pass membrane protein</topology>
    </subcellularLocation>
</comment>
<evidence type="ECO:0000256" key="10">
    <source>
        <dbReference type="ARBA" id="ARBA00022989"/>
    </source>
</evidence>
<feature type="transmembrane region" description="Helical" evidence="14">
    <location>
        <begin position="235"/>
        <end position="254"/>
    </location>
</feature>
<comment type="function">
    <text evidence="14">Transfers mannose from Dol-P-mannose to Ser or Thr residues on proteins.</text>
</comment>
<dbReference type="PANTHER" id="PTHR10050:SF52">
    <property type="entry name" value="DOLICHYL-PHOSPHATE-MANNOSE--PROTEIN MANNOSYLTRANSFERASE 6"/>
    <property type="match status" value="1"/>
</dbReference>
<comment type="catalytic activity">
    <reaction evidence="13 14">
        <text>a di-trans,poly-cis-dolichyl beta-D-mannosyl phosphate + L-seryl-[protein] = 3-O-(alpha-D-mannosyl)-L-seryl-[protein] + a di-trans,poly-cis-dolichyl phosphate + H(+)</text>
        <dbReference type="Rhea" id="RHEA:17377"/>
        <dbReference type="Rhea" id="RHEA-COMP:9863"/>
        <dbReference type="Rhea" id="RHEA-COMP:13546"/>
        <dbReference type="Rhea" id="RHEA-COMP:19498"/>
        <dbReference type="Rhea" id="RHEA-COMP:19501"/>
        <dbReference type="ChEBI" id="CHEBI:15378"/>
        <dbReference type="ChEBI" id="CHEBI:29999"/>
        <dbReference type="ChEBI" id="CHEBI:57683"/>
        <dbReference type="ChEBI" id="CHEBI:58211"/>
        <dbReference type="ChEBI" id="CHEBI:137321"/>
        <dbReference type="EC" id="2.4.1.109"/>
    </reaction>
</comment>
<reference evidence="16 17" key="1">
    <citation type="journal article" date="2023" name="Elife">
        <title>Identification of key yeast species and microbe-microbe interactions impacting larval growth of Drosophila in the wild.</title>
        <authorList>
            <person name="Mure A."/>
            <person name="Sugiura Y."/>
            <person name="Maeda R."/>
            <person name="Honda K."/>
            <person name="Sakurai N."/>
            <person name="Takahashi Y."/>
            <person name="Watada M."/>
            <person name="Katoh T."/>
            <person name="Gotoh A."/>
            <person name="Gotoh Y."/>
            <person name="Taniguchi I."/>
            <person name="Nakamura K."/>
            <person name="Hayashi T."/>
            <person name="Katayama T."/>
            <person name="Uemura T."/>
            <person name="Hattori Y."/>
        </authorList>
    </citation>
    <scope>NUCLEOTIDE SEQUENCE [LARGE SCALE GENOMIC DNA]</scope>
    <source>
        <strain evidence="16 17">PK-24</strain>
    </source>
</reference>
<feature type="domain" description="MIR" evidence="15">
    <location>
        <begin position="288"/>
        <end position="342"/>
    </location>
</feature>